<evidence type="ECO:0000259" key="1">
    <source>
        <dbReference type="Pfam" id="PF08885"/>
    </source>
</evidence>
<gene>
    <name evidence="2" type="ORF">GCM10009107_14150</name>
</gene>
<name>A0ABN1JTS5_9BURK</name>
<feature type="domain" description="GSCFA" evidence="1">
    <location>
        <begin position="40"/>
        <end position="309"/>
    </location>
</feature>
<proteinExistence type="predicted"/>
<organism evidence="2 3">
    <name type="scientific">Ideonella azotifigens</name>
    <dbReference type="NCBI Taxonomy" id="513160"/>
    <lineage>
        <taxon>Bacteria</taxon>
        <taxon>Pseudomonadati</taxon>
        <taxon>Pseudomonadota</taxon>
        <taxon>Betaproteobacteria</taxon>
        <taxon>Burkholderiales</taxon>
        <taxon>Sphaerotilaceae</taxon>
        <taxon>Ideonella</taxon>
    </lineage>
</organism>
<dbReference type="Proteomes" id="UP001500279">
    <property type="component" value="Unassembled WGS sequence"/>
</dbReference>
<sequence length="362" mass="39877">MHPYSNLPPRAFWKKFVSDVAWRDLPLNDTPKFQLLRSDKVATAGSCFAQHIARYMKKVGMAPYIAEPAHPLMHQFGGEVESYQQFSARYGNIYTTRQCLELFQQAFGQRPMIEDFFEQDGRWYDLVRPSVVKAGFASLEEARADRAYHLGRVKHMFETADVFIFTLGLTECWLNTETGHTYPACPGTVKGEFDPEKHVFRNLTCTEVVADLEALVAALTEVNPALKIIFTVSPVPLVATRSERNVLVASSYSKSVLRAAVGEVEARHAQVAYFPSFEIISHAASFGQYLASDLREVTERGVSHVMGCFLSSFYPELAAAGSSSSTAAAPAASVASSSPAAAATPELAPPVECDELFNDVRA</sequence>
<reference evidence="2 3" key="1">
    <citation type="journal article" date="2019" name="Int. J. Syst. Evol. Microbiol.">
        <title>The Global Catalogue of Microorganisms (GCM) 10K type strain sequencing project: providing services to taxonomists for standard genome sequencing and annotation.</title>
        <authorList>
            <consortium name="The Broad Institute Genomics Platform"/>
            <consortium name="The Broad Institute Genome Sequencing Center for Infectious Disease"/>
            <person name="Wu L."/>
            <person name="Ma J."/>
        </authorList>
    </citation>
    <scope>NUCLEOTIDE SEQUENCE [LARGE SCALE GENOMIC DNA]</scope>
    <source>
        <strain evidence="2 3">JCM 15503</strain>
    </source>
</reference>
<evidence type="ECO:0000313" key="2">
    <source>
        <dbReference type="EMBL" id="GAA0746528.1"/>
    </source>
</evidence>
<dbReference type="InterPro" id="IPR014982">
    <property type="entry name" value="GSCFA"/>
</dbReference>
<accession>A0ABN1JTS5</accession>
<comment type="caution">
    <text evidence="2">The sequence shown here is derived from an EMBL/GenBank/DDBJ whole genome shotgun (WGS) entry which is preliminary data.</text>
</comment>
<dbReference type="RefSeq" id="WP_141284090.1">
    <property type="nucleotide sequence ID" value="NZ_BAAAEW010000006.1"/>
</dbReference>
<dbReference type="EMBL" id="BAAAEW010000006">
    <property type="protein sequence ID" value="GAA0746528.1"/>
    <property type="molecule type" value="Genomic_DNA"/>
</dbReference>
<protein>
    <submittedName>
        <fullName evidence="2">GSCFA domain-containing protein</fullName>
    </submittedName>
</protein>
<dbReference type="Pfam" id="PF08885">
    <property type="entry name" value="GSCFA"/>
    <property type="match status" value="1"/>
</dbReference>
<evidence type="ECO:0000313" key="3">
    <source>
        <dbReference type="Proteomes" id="UP001500279"/>
    </source>
</evidence>
<keyword evidence="3" id="KW-1185">Reference proteome</keyword>